<organism evidence="2 3">
    <name type="scientific">Apiospora aurea</name>
    <dbReference type="NCBI Taxonomy" id="335848"/>
    <lineage>
        <taxon>Eukaryota</taxon>
        <taxon>Fungi</taxon>
        <taxon>Dikarya</taxon>
        <taxon>Ascomycota</taxon>
        <taxon>Pezizomycotina</taxon>
        <taxon>Sordariomycetes</taxon>
        <taxon>Xylariomycetidae</taxon>
        <taxon>Amphisphaeriales</taxon>
        <taxon>Apiosporaceae</taxon>
        <taxon>Apiospora</taxon>
    </lineage>
</organism>
<sequence length="114" mass="12781">MATSSDSILPVYSVQPGWTPRRVPQRALRSSWWRQPVLFLLAVATFPCFVAWIWGLLVIPCLAVPSLDTALSNQALGEAEVFARCWETAGCMVGGFWAWRILMWILDVRADIGD</sequence>
<dbReference type="RefSeq" id="XP_066696450.1">
    <property type="nucleotide sequence ID" value="XM_066846959.1"/>
</dbReference>
<evidence type="ECO:0000256" key="1">
    <source>
        <dbReference type="SAM" id="Phobius"/>
    </source>
</evidence>
<proteinExistence type="predicted"/>
<keyword evidence="1" id="KW-0472">Membrane</keyword>
<dbReference type="EMBL" id="JAQQWE010000007">
    <property type="protein sequence ID" value="KAK7946416.1"/>
    <property type="molecule type" value="Genomic_DNA"/>
</dbReference>
<reference evidence="2 3" key="1">
    <citation type="submission" date="2023-01" db="EMBL/GenBank/DDBJ databases">
        <title>Analysis of 21 Apiospora genomes using comparative genomics revels a genus with tremendous synthesis potential of carbohydrate active enzymes and secondary metabolites.</title>
        <authorList>
            <person name="Sorensen T."/>
        </authorList>
    </citation>
    <scope>NUCLEOTIDE SEQUENCE [LARGE SCALE GENOMIC DNA]</scope>
    <source>
        <strain evidence="2 3">CBS 24483</strain>
    </source>
</reference>
<evidence type="ECO:0000313" key="2">
    <source>
        <dbReference type="EMBL" id="KAK7946416.1"/>
    </source>
</evidence>
<keyword evidence="3" id="KW-1185">Reference proteome</keyword>
<dbReference type="Proteomes" id="UP001391051">
    <property type="component" value="Unassembled WGS sequence"/>
</dbReference>
<dbReference type="GeneID" id="92080021"/>
<gene>
    <name evidence="2" type="ORF">PG986_010737</name>
</gene>
<keyword evidence="1" id="KW-1133">Transmembrane helix</keyword>
<keyword evidence="1" id="KW-0812">Transmembrane</keyword>
<evidence type="ECO:0000313" key="3">
    <source>
        <dbReference type="Proteomes" id="UP001391051"/>
    </source>
</evidence>
<name>A0ABR1Q341_9PEZI</name>
<protein>
    <submittedName>
        <fullName evidence="2">Uncharacterized protein</fullName>
    </submittedName>
</protein>
<feature type="transmembrane region" description="Helical" evidence="1">
    <location>
        <begin position="37"/>
        <end position="59"/>
    </location>
</feature>
<comment type="caution">
    <text evidence="2">The sequence shown here is derived from an EMBL/GenBank/DDBJ whole genome shotgun (WGS) entry which is preliminary data.</text>
</comment>
<accession>A0ABR1Q341</accession>